<dbReference type="GO" id="GO:0004525">
    <property type="term" value="F:ribonuclease III activity"/>
    <property type="evidence" value="ECO:0007669"/>
    <property type="project" value="InterPro"/>
</dbReference>
<evidence type="ECO:0000256" key="6">
    <source>
        <dbReference type="ARBA" id="ARBA00022801"/>
    </source>
</evidence>
<dbReference type="GO" id="GO:0003723">
    <property type="term" value="F:RNA binding"/>
    <property type="evidence" value="ECO:0007669"/>
    <property type="project" value="UniProtKB-UniRule"/>
</dbReference>
<dbReference type="GO" id="GO:0030422">
    <property type="term" value="P:siRNA processing"/>
    <property type="evidence" value="ECO:0007669"/>
    <property type="project" value="TreeGrafter"/>
</dbReference>
<dbReference type="InterPro" id="IPR036389">
    <property type="entry name" value="RNase_III_sf"/>
</dbReference>
<evidence type="ECO:0000256" key="9">
    <source>
        <dbReference type="PROSITE-ProRule" id="PRU00266"/>
    </source>
</evidence>
<dbReference type="InterPro" id="IPR014720">
    <property type="entry name" value="dsRBD_dom"/>
</dbReference>
<dbReference type="AlphaFoldDB" id="A0A978U820"/>
<dbReference type="PANTHER" id="PTHR14950:SF49">
    <property type="entry name" value="RIBONUCLEASE 3-LIKE PROTEIN 2-RELATED"/>
    <property type="match status" value="1"/>
</dbReference>
<evidence type="ECO:0000259" key="11">
    <source>
        <dbReference type="PROSITE" id="PS50142"/>
    </source>
</evidence>
<evidence type="ECO:0000256" key="5">
    <source>
        <dbReference type="ARBA" id="ARBA00022759"/>
    </source>
</evidence>
<keyword evidence="8 9" id="KW-0694">RNA-binding</keyword>
<dbReference type="Gene3D" id="3.30.160.20">
    <property type="match status" value="2"/>
</dbReference>
<evidence type="ECO:0000256" key="4">
    <source>
        <dbReference type="ARBA" id="ARBA00022723"/>
    </source>
</evidence>
<dbReference type="PANTHER" id="PTHR14950">
    <property type="entry name" value="DICER-RELATED"/>
    <property type="match status" value="1"/>
</dbReference>
<evidence type="ECO:0000313" key="14">
    <source>
        <dbReference type="Proteomes" id="UP000813462"/>
    </source>
</evidence>
<dbReference type="PROSITE" id="PS50137">
    <property type="entry name" value="DS_RBD"/>
    <property type="match status" value="1"/>
</dbReference>
<dbReference type="SUPFAM" id="SSF69065">
    <property type="entry name" value="RNase III domain-like"/>
    <property type="match status" value="1"/>
</dbReference>
<dbReference type="Pfam" id="PF00636">
    <property type="entry name" value="Ribonuclease_3"/>
    <property type="match status" value="1"/>
</dbReference>
<comment type="caution">
    <text evidence="12">The sequence shown here is derived from an EMBL/GenBank/DDBJ whole genome shotgun (WGS) entry which is preliminary data.</text>
</comment>
<keyword evidence="6" id="KW-0378">Hydrolase</keyword>
<dbReference type="EMBL" id="JAEACU010000446">
    <property type="protein sequence ID" value="KAH7510588.1"/>
    <property type="molecule type" value="Genomic_DNA"/>
</dbReference>
<dbReference type="CDD" id="cd00593">
    <property type="entry name" value="RIBOc"/>
    <property type="match status" value="1"/>
</dbReference>
<reference evidence="12" key="1">
    <citation type="journal article" date="2021" name="Front. Plant Sci.">
        <title>Chromosome-Scale Genome Assembly for Chinese Sour Jujube and Insights Into Its Genome Evolution and Domestication Signature.</title>
        <authorList>
            <person name="Shen L.-Y."/>
            <person name="Luo H."/>
            <person name="Wang X.-L."/>
            <person name="Wang X.-M."/>
            <person name="Qiu X.-J."/>
            <person name="Liu H."/>
            <person name="Zhou S.-S."/>
            <person name="Jia K.-H."/>
            <person name="Nie S."/>
            <person name="Bao Y.-T."/>
            <person name="Zhang R.-G."/>
            <person name="Yun Q.-Z."/>
            <person name="Chai Y.-H."/>
            <person name="Lu J.-Y."/>
            <person name="Li Y."/>
            <person name="Zhao S.-W."/>
            <person name="Mao J.-F."/>
            <person name="Jia S.-G."/>
            <person name="Mao Y.-M."/>
        </authorList>
    </citation>
    <scope>NUCLEOTIDE SEQUENCE</scope>
    <source>
        <strain evidence="12">AT0</strain>
        <tissue evidence="12">Leaf</tissue>
    </source>
</reference>
<keyword evidence="7" id="KW-0460">Magnesium</keyword>
<proteinExistence type="predicted"/>
<sequence>MDAQFNWEYLGRRSFAQPNDVVYPSPDMEVSVRAVERILGYSFKNKRLLEEALTHSSCSDSLSNFQRLEFVGDAAIGLAISNYVFLAYPQLDPGQLTSLRSANISTEKLARVAVRHGLYPYVRRNVANLDDKVREFDKAVREEDEMVVYGGSVKAPKILADIVESIAAAVYVDVNFDLQRLWVIFRGLLEPIITYEDLHKQPQPVRMLFELCQKQGKHVDIKYWRDGSKNIASVHIDGNFVASGSAEKKEIAKLNAAKLALHKLPQAIPVKGEFFEYVAGVDGCFEIEGAKHKLHEICRKKKWTKPIYKYDFLLYHQLKDLECQEESYIGFINMLSKKLWLEIKSSQGFERLRDDAFKIENNPGTSHEKGYVSSVQVATTESVLFMMGDERSKIKNAESSAASLMISALQECGYL</sequence>
<keyword evidence="3" id="KW-0540">Nuclease</keyword>
<feature type="domain" description="RNase III" evidence="11">
    <location>
        <begin position="32"/>
        <end position="175"/>
    </location>
</feature>
<dbReference type="GO" id="GO:0046872">
    <property type="term" value="F:metal ion binding"/>
    <property type="evidence" value="ECO:0007669"/>
    <property type="project" value="UniProtKB-KW"/>
</dbReference>
<evidence type="ECO:0000256" key="3">
    <source>
        <dbReference type="ARBA" id="ARBA00022722"/>
    </source>
</evidence>
<dbReference type="Pfam" id="PF00035">
    <property type="entry name" value="dsrm"/>
    <property type="match status" value="1"/>
</dbReference>
<comment type="cofactor">
    <cofactor evidence="2">
        <name>Mg(2+)</name>
        <dbReference type="ChEBI" id="CHEBI:18420"/>
    </cofactor>
</comment>
<dbReference type="SMART" id="SM00358">
    <property type="entry name" value="DSRM"/>
    <property type="match status" value="2"/>
</dbReference>
<dbReference type="GO" id="GO:0005737">
    <property type="term" value="C:cytoplasm"/>
    <property type="evidence" value="ECO:0007669"/>
    <property type="project" value="TreeGrafter"/>
</dbReference>
<feature type="domain" description="DRBM" evidence="10">
    <location>
        <begin position="203"/>
        <end position="266"/>
    </location>
</feature>
<evidence type="ECO:0000259" key="10">
    <source>
        <dbReference type="PROSITE" id="PS50137"/>
    </source>
</evidence>
<protein>
    <submittedName>
        <fullName evidence="12">Uncharacterized protein</fullName>
    </submittedName>
</protein>
<keyword evidence="5" id="KW-0255">Endonuclease</keyword>
<dbReference type="PROSITE" id="PS00517">
    <property type="entry name" value="RNASE_3_1"/>
    <property type="match status" value="1"/>
</dbReference>
<dbReference type="Gene3D" id="1.10.1520.10">
    <property type="entry name" value="Ribonuclease III domain"/>
    <property type="match status" value="1"/>
</dbReference>
<evidence type="ECO:0000256" key="1">
    <source>
        <dbReference type="ARBA" id="ARBA00001936"/>
    </source>
</evidence>
<dbReference type="InterPro" id="IPR000999">
    <property type="entry name" value="RNase_III_dom"/>
</dbReference>
<dbReference type="SMART" id="SM00535">
    <property type="entry name" value="RIBOc"/>
    <property type="match status" value="1"/>
</dbReference>
<evidence type="ECO:0000256" key="2">
    <source>
        <dbReference type="ARBA" id="ARBA00001946"/>
    </source>
</evidence>
<dbReference type="FunFam" id="1.10.1520.10:FF:000004">
    <property type="entry name" value="Endoribonuclease dicer-like 1"/>
    <property type="match status" value="1"/>
</dbReference>
<comment type="cofactor">
    <cofactor evidence="1">
        <name>Mn(2+)</name>
        <dbReference type="ChEBI" id="CHEBI:29035"/>
    </cofactor>
</comment>
<dbReference type="EMBL" id="JAEACU010000001">
    <property type="protein sequence ID" value="KAH7546767.1"/>
    <property type="molecule type" value="Genomic_DNA"/>
</dbReference>
<dbReference type="SUPFAM" id="SSF54768">
    <property type="entry name" value="dsRNA-binding domain-like"/>
    <property type="match status" value="1"/>
</dbReference>
<name>A0A978U820_ZIZJJ</name>
<gene>
    <name evidence="13" type="ORF">FEM48_Zijuj01G0236300</name>
    <name evidence="12" type="ORF">FEM48_ZijujUnG0109900</name>
</gene>
<evidence type="ECO:0000256" key="8">
    <source>
        <dbReference type="ARBA" id="ARBA00022884"/>
    </source>
</evidence>
<organism evidence="12 14">
    <name type="scientific">Ziziphus jujuba var. spinosa</name>
    <dbReference type="NCBI Taxonomy" id="714518"/>
    <lineage>
        <taxon>Eukaryota</taxon>
        <taxon>Viridiplantae</taxon>
        <taxon>Streptophyta</taxon>
        <taxon>Embryophyta</taxon>
        <taxon>Tracheophyta</taxon>
        <taxon>Spermatophyta</taxon>
        <taxon>Magnoliopsida</taxon>
        <taxon>eudicotyledons</taxon>
        <taxon>Gunneridae</taxon>
        <taxon>Pentapetalae</taxon>
        <taxon>rosids</taxon>
        <taxon>fabids</taxon>
        <taxon>Rosales</taxon>
        <taxon>Rhamnaceae</taxon>
        <taxon>Paliureae</taxon>
        <taxon>Ziziphus</taxon>
    </lineage>
</organism>
<keyword evidence="4" id="KW-0479">Metal-binding</keyword>
<dbReference type="PROSITE" id="PS50142">
    <property type="entry name" value="RNASE_3_2"/>
    <property type="match status" value="1"/>
</dbReference>
<evidence type="ECO:0000313" key="13">
    <source>
        <dbReference type="EMBL" id="KAH7546767.1"/>
    </source>
</evidence>
<dbReference type="Proteomes" id="UP000813462">
    <property type="component" value="Unassembled WGS sequence"/>
</dbReference>
<evidence type="ECO:0000313" key="12">
    <source>
        <dbReference type="EMBL" id="KAH7510588.1"/>
    </source>
</evidence>
<accession>A0A978U820</accession>
<dbReference type="GO" id="GO:0005634">
    <property type="term" value="C:nucleus"/>
    <property type="evidence" value="ECO:0007669"/>
    <property type="project" value="TreeGrafter"/>
</dbReference>
<evidence type="ECO:0000256" key="7">
    <source>
        <dbReference type="ARBA" id="ARBA00022842"/>
    </source>
</evidence>